<dbReference type="AlphaFoldDB" id="A0A0F3IS70"/>
<dbReference type="OrthoDB" id="14876at2"/>
<name>A0A0F3IS70_9PROT</name>
<evidence type="ECO:0000256" key="1">
    <source>
        <dbReference type="SAM" id="SignalP"/>
    </source>
</evidence>
<comment type="caution">
    <text evidence="2">The sequence shown here is derived from an EMBL/GenBank/DDBJ whole genome shotgun (WGS) entry which is preliminary data.</text>
</comment>
<protein>
    <submittedName>
        <fullName evidence="2">Uncharacterized protein</fullName>
    </submittedName>
</protein>
<evidence type="ECO:0000313" key="3">
    <source>
        <dbReference type="Proteomes" id="UP000033774"/>
    </source>
</evidence>
<dbReference type="Proteomes" id="UP000033774">
    <property type="component" value="Unassembled WGS sequence"/>
</dbReference>
<reference evidence="2 3" key="1">
    <citation type="submission" date="2015-03" db="EMBL/GenBank/DDBJ databases">
        <title>Draft genome sequence of Elstera litoralis.</title>
        <authorList>
            <person name="Rahalkar M.C."/>
            <person name="Dhakephalkar P.K."/>
            <person name="Pore S.D."/>
            <person name="Arora P."/>
            <person name="Kapse N.G."/>
            <person name="Pandit P.S."/>
        </authorList>
    </citation>
    <scope>NUCLEOTIDE SEQUENCE [LARGE SCALE GENOMIC DNA]</scope>
    <source>
        <strain evidence="2 3">Dia-1</strain>
    </source>
</reference>
<keyword evidence="3" id="KW-1185">Reference proteome</keyword>
<feature type="chain" id="PRO_5002462386" evidence="1">
    <location>
        <begin position="25"/>
        <end position="120"/>
    </location>
</feature>
<gene>
    <name evidence="2" type="ORF">VZ95_11680</name>
</gene>
<dbReference type="RefSeq" id="WP_045775995.1">
    <property type="nucleotide sequence ID" value="NZ_LAJY01000289.1"/>
</dbReference>
<evidence type="ECO:0000313" key="2">
    <source>
        <dbReference type="EMBL" id="KJV09408.1"/>
    </source>
</evidence>
<sequence length="120" mass="13240">MLRRSLLCSLALLPLGLASRGAVAQHRYLAGMEDVPLAPALATPEPPFSFDSPQGRIVITYAKGATDRASVLAFYATSLPQLGWRREEETLFRREGESLRLEFGRPARELTVRFTLAPAL</sequence>
<accession>A0A0F3IS70</accession>
<proteinExistence type="predicted"/>
<dbReference type="EMBL" id="LAJY01000289">
    <property type="protein sequence ID" value="KJV09408.1"/>
    <property type="molecule type" value="Genomic_DNA"/>
</dbReference>
<keyword evidence="1" id="KW-0732">Signal</keyword>
<organism evidence="2 3">
    <name type="scientific">Elstera litoralis</name>
    <dbReference type="NCBI Taxonomy" id="552518"/>
    <lineage>
        <taxon>Bacteria</taxon>
        <taxon>Pseudomonadati</taxon>
        <taxon>Pseudomonadota</taxon>
        <taxon>Alphaproteobacteria</taxon>
        <taxon>Rhodospirillales</taxon>
        <taxon>Rhodospirillaceae</taxon>
        <taxon>Elstera</taxon>
    </lineage>
</organism>
<feature type="signal peptide" evidence="1">
    <location>
        <begin position="1"/>
        <end position="24"/>
    </location>
</feature>